<keyword evidence="3 5" id="KW-0863">Zinc-finger</keyword>
<name>A0A4T0FEK0_9BASI</name>
<evidence type="ECO:0000256" key="6">
    <source>
        <dbReference type="SAM" id="Coils"/>
    </source>
</evidence>
<feature type="compositionally biased region" description="Pro residues" evidence="7">
    <location>
        <begin position="222"/>
        <end position="239"/>
    </location>
</feature>
<dbReference type="Pfam" id="PF03915">
    <property type="entry name" value="AIP3"/>
    <property type="match status" value="1"/>
</dbReference>
<feature type="compositionally biased region" description="Polar residues" evidence="7">
    <location>
        <begin position="303"/>
        <end position="334"/>
    </location>
</feature>
<dbReference type="Gene3D" id="3.30.40.10">
    <property type="entry name" value="Zinc/RING finger domain, C3HC4 (zinc finger)"/>
    <property type="match status" value="1"/>
</dbReference>
<keyword evidence="6" id="KW-0175">Coiled coil</keyword>
<evidence type="ECO:0000256" key="3">
    <source>
        <dbReference type="ARBA" id="ARBA00022771"/>
    </source>
</evidence>
<feature type="region of interest" description="Disordered" evidence="7">
    <location>
        <begin position="1257"/>
        <end position="1294"/>
    </location>
</feature>
<evidence type="ECO:0000256" key="1">
    <source>
        <dbReference type="ARBA" id="ARBA00009161"/>
    </source>
</evidence>
<dbReference type="SUPFAM" id="SSF90229">
    <property type="entry name" value="CCCH zinc finger"/>
    <property type="match status" value="1"/>
</dbReference>
<dbReference type="Pfam" id="PF23153">
    <property type="entry name" value="Aip3p_Bud6_N"/>
    <property type="match status" value="1"/>
</dbReference>
<feature type="zinc finger region" description="C3H1-type" evidence="5">
    <location>
        <begin position="1133"/>
        <end position="1161"/>
    </location>
</feature>
<feature type="compositionally biased region" description="Basic and acidic residues" evidence="7">
    <location>
        <begin position="369"/>
        <end position="379"/>
    </location>
</feature>
<dbReference type="EMBL" id="SPNW01000083">
    <property type="protein sequence ID" value="TIA86349.1"/>
    <property type="molecule type" value="Genomic_DNA"/>
</dbReference>
<dbReference type="GO" id="GO:0034247">
    <property type="term" value="P:snoRNA splicing"/>
    <property type="evidence" value="ECO:0007669"/>
    <property type="project" value="TreeGrafter"/>
</dbReference>
<feature type="domain" description="C3H1-type" evidence="8">
    <location>
        <begin position="1133"/>
        <end position="1161"/>
    </location>
</feature>
<dbReference type="OrthoDB" id="783096at2759"/>
<organism evidence="9 10">
    <name type="scientific">Wallemia hederae</name>
    <dbReference type="NCBI Taxonomy" id="1540922"/>
    <lineage>
        <taxon>Eukaryota</taxon>
        <taxon>Fungi</taxon>
        <taxon>Dikarya</taxon>
        <taxon>Basidiomycota</taxon>
        <taxon>Wallemiomycotina</taxon>
        <taxon>Wallemiomycetes</taxon>
        <taxon>Wallemiales</taxon>
        <taxon>Wallemiaceae</taxon>
        <taxon>Wallemia</taxon>
    </lineage>
</organism>
<feature type="compositionally biased region" description="Polar residues" evidence="7">
    <location>
        <begin position="941"/>
        <end position="958"/>
    </location>
</feature>
<dbReference type="InterPro" id="IPR039971">
    <property type="entry name" value="CWC24-like"/>
</dbReference>
<reference evidence="9 10" key="1">
    <citation type="submission" date="2019-03" db="EMBL/GenBank/DDBJ databases">
        <title>Sequencing 23 genomes of Wallemia ichthyophaga.</title>
        <authorList>
            <person name="Gostincar C."/>
        </authorList>
    </citation>
    <scope>NUCLEOTIDE SEQUENCE [LARGE SCALE GENOMIC DNA]</scope>
    <source>
        <strain evidence="9 10">EXF-5753</strain>
    </source>
</reference>
<comment type="similarity">
    <text evidence="1">Belongs to the CWC24 family.</text>
</comment>
<dbReference type="Proteomes" id="UP000310189">
    <property type="component" value="Unassembled WGS sequence"/>
</dbReference>
<keyword evidence="10" id="KW-1185">Reference proteome</keyword>
<accession>A0A4T0FEK0</accession>
<dbReference type="InterPro" id="IPR056279">
    <property type="entry name" value="Aip3p_Bud6_N"/>
</dbReference>
<feature type="compositionally biased region" description="Pro residues" evidence="7">
    <location>
        <begin position="252"/>
        <end position="265"/>
    </location>
</feature>
<protein>
    <recommendedName>
        <fullName evidence="8">C3H1-type domain-containing protein</fullName>
    </recommendedName>
</protein>
<dbReference type="Gene3D" id="1.20.58.1540">
    <property type="entry name" value="Actin interacting protein 3, C-terminal domain"/>
    <property type="match status" value="1"/>
</dbReference>
<feature type="compositionally biased region" description="Basic and acidic residues" evidence="7">
    <location>
        <begin position="986"/>
        <end position="1007"/>
    </location>
</feature>
<dbReference type="PANTHER" id="PTHR12930:SF0">
    <property type="entry name" value="RING FINGER PROTEIN 113B"/>
    <property type="match status" value="1"/>
</dbReference>
<proteinExistence type="inferred from homology"/>
<evidence type="ECO:0000256" key="2">
    <source>
        <dbReference type="ARBA" id="ARBA00022723"/>
    </source>
</evidence>
<dbReference type="SMART" id="SM00806">
    <property type="entry name" value="AIP3"/>
    <property type="match status" value="1"/>
</dbReference>
<dbReference type="SUPFAM" id="SSF57850">
    <property type="entry name" value="RING/U-box"/>
    <property type="match status" value="1"/>
</dbReference>
<feature type="region of interest" description="Disordered" evidence="7">
    <location>
        <begin position="876"/>
        <end position="1059"/>
    </location>
</feature>
<feature type="compositionally biased region" description="Acidic residues" evidence="7">
    <location>
        <begin position="1264"/>
        <end position="1273"/>
    </location>
</feature>
<feature type="region of interest" description="Disordered" evidence="7">
    <location>
        <begin position="157"/>
        <end position="406"/>
    </location>
</feature>
<feature type="compositionally biased region" description="Polar residues" evidence="7">
    <location>
        <begin position="903"/>
        <end position="930"/>
    </location>
</feature>
<dbReference type="GO" id="GO:0008270">
    <property type="term" value="F:zinc ion binding"/>
    <property type="evidence" value="ECO:0007669"/>
    <property type="project" value="UniProtKB-KW"/>
</dbReference>
<dbReference type="PROSITE" id="PS50103">
    <property type="entry name" value="ZF_C3H1"/>
    <property type="match status" value="1"/>
</dbReference>
<dbReference type="InterPro" id="IPR036855">
    <property type="entry name" value="Znf_CCCH_sf"/>
</dbReference>
<dbReference type="Pfam" id="PF00642">
    <property type="entry name" value="zf-CCCH"/>
    <property type="match status" value="1"/>
</dbReference>
<sequence length="1294" mass="143177">MQQFRSSDSSSYRNYSDSLIQPPSPNKPARTSSGGKTKSPAVIHMESSVTRLLVATKQLLEALNLWAQGRMSETGVSDVYVKLGNDFNAAVAAFGSVKIDMSDLINIPDQLRRHLESALSENASTAVLDQYLPPIRSIIINLLQGLKDKQAQWRRHLAEEKRRHENSRLSRASHASSRDSVISELAARRQVQMTSPRPAPRGDEFSPSSSTTSSSRNLASPPSQPTIPQPPPQHAPHPSYPAQLPPQVVTQPTPPQPPAPAPPTINFPEPERISPVPQRSPQLNNPLAELKRQDPLERRASKRFSSYTMGKMTSSASVSNGMSSLATPIPANQQSSSDRRTSRRLSSIRASGVPFVPDNAPPLPPIPDSARREIQRDSESQSSLVESHHQPSRVSEKDEEEDEDGSVYEAPFSVYLTIGHQTKKTTIEDKSVLTLAGLRMMFIDRFAYSSGLEDFPLIYLRDPKASVDYELEDVADVVEGSVLSLNIEPLDQVKQHFDLSITTVSQELKELKNALSANTRRFSSLAAPPPPAGGASGVGLGLPTTPSASQRPTDKQFKAAAEALQPQSTGQKAPHQLRVETPSSDVMKKIRDLQAQFDNVQAVRRDLGITKQIYVDFMNETKDQINELKASTSKVRELANTEVGGARAYIDVGKSSLDGRSQDVLTRMEEIQDTVDELKHDVIARRTKPRPNVLKNLKNDFEKIKEELEALEQQVETVKPMWKKTWAEELQNIVDEQGFLNHQEKLLADLKDDHAASMTVFQQVEQVATIRSAQPGRRVVPEIETSSDPTQSLDTVLLEIRNRQNDPQKRLKAIEAAERQREREAEAAKQSGRDAEFANELVDFVDKKSLKKTGGFGEIERVRRKKDDMALQNMFKPGDEEGEEYGEVVETHDQQETPEGTVHPSSSAESNQNGVHDSSTDTPQPQNTPDVFQDAPDDTSMIDNGQNYSDDDNGSSMIAYTRDEDDLRFKKPSRKGRPAGLRQKSPPKESGEDVERSSVANVRDRRSAVKANADQFKQGVAKKRVRDSATEDDDESGGGVVDVAWSGTNSTDNTLNRNTAVVDTDAETIDGPSLKKYKEGDEVDAADLDDGLYKGLQSYTSHIKKKADSGQSDKFKAGPVRAPTNIRQITITDFQPDVCKDYKETGWCGYGDTCKFLHDRSDYMAGWQLDQAWNKMQAQKSGAAAFDDDSDDSDDEDMPFACLITREPFVDPVVTKCGHYFEKSAALKRFQKTPKCYACGAPTGGIFNKPTQLIKKLKERAAKEEEEAQEGDSDSGAIEGLEEKGNDNQDSDEE</sequence>
<dbReference type="PANTHER" id="PTHR12930">
    <property type="entry name" value="ZINC FINGER PROTEIN 183"/>
    <property type="match status" value="1"/>
</dbReference>
<feature type="compositionally biased region" description="Basic and acidic residues" evidence="7">
    <location>
        <begin position="157"/>
        <end position="168"/>
    </location>
</feature>
<dbReference type="InterPro" id="IPR000571">
    <property type="entry name" value="Znf_CCCH"/>
</dbReference>
<dbReference type="InterPro" id="IPR013083">
    <property type="entry name" value="Znf_RING/FYVE/PHD"/>
</dbReference>
<keyword evidence="2 5" id="KW-0479">Metal-binding</keyword>
<evidence type="ECO:0000256" key="4">
    <source>
        <dbReference type="ARBA" id="ARBA00022833"/>
    </source>
</evidence>
<dbReference type="SMART" id="SM00356">
    <property type="entry name" value="ZnF_C3H1"/>
    <property type="match status" value="1"/>
</dbReference>
<keyword evidence="4 5" id="KW-0862">Zinc</keyword>
<feature type="region of interest" description="Disordered" evidence="7">
    <location>
        <begin position="523"/>
        <end position="578"/>
    </location>
</feature>
<dbReference type="CDD" id="cd16539">
    <property type="entry name" value="RING-HC_RNF113A_B"/>
    <property type="match status" value="1"/>
</dbReference>
<dbReference type="InterPro" id="IPR022782">
    <property type="entry name" value="AIP3-like_C"/>
</dbReference>
<feature type="compositionally biased region" description="Low complexity" evidence="7">
    <location>
        <begin position="206"/>
        <end position="221"/>
    </location>
</feature>
<feature type="compositionally biased region" description="Low complexity" evidence="7">
    <location>
        <begin position="169"/>
        <end position="180"/>
    </location>
</feature>
<dbReference type="InterPro" id="IPR005613">
    <property type="entry name" value="AIP3_C"/>
</dbReference>
<evidence type="ECO:0000256" key="7">
    <source>
        <dbReference type="SAM" id="MobiDB-lite"/>
    </source>
</evidence>
<gene>
    <name evidence="9" type="ORF">E3P99_03713</name>
</gene>
<evidence type="ECO:0000313" key="10">
    <source>
        <dbReference type="Proteomes" id="UP000310189"/>
    </source>
</evidence>
<evidence type="ECO:0000313" key="9">
    <source>
        <dbReference type="EMBL" id="TIA86349.1"/>
    </source>
</evidence>
<evidence type="ECO:0000259" key="8">
    <source>
        <dbReference type="PROSITE" id="PS50103"/>
    </source>
</evidence>
<feature type="compositionally biased region" description="Polar residues" evidence="7">
    <location>
        <begin position="1046"/>
        <end position="1059"/>
    </location>
</feature>
<feature type="region of interest" description="Disordered" evidence="7">
    <location>
        <begin position="1"/>
        <end position="41"/>
    </location>
</feature>
<feature type="compositionally biased region" description="Low complexity" evidence="7">
    <location>
        <begin position="240"/>
        <end position="251"/>
    </location>
</feature>
<evidence type="ECO:0000256" key="5">
    <source>
        <dbReference type="PROSITE-ProRule" id="PRU00723"/>
    </source>
</evidence>
<feature type="compositionally biased region" description="Basic and acidic residues" evidence="7">
    <location>
        <begin position="289"/>
        <end position="299"/>
    </location>
</feature>
<dbReference type="GO" id="GO:0005519">
    <property type="term" value="F:cytoskeletal regulatory protein binding"/>
    <property type="evidence" value="ECO:0007669"/>
    <property type="project" value="InterPro"/>
</dbReference>
<dbReference type="GO" id="GO:0005684">
    <property type="term" value="C:U2-type spliceosomal complex"/>
    <property type="evidence" value="ECO:0007669"/>
    <property type="project" value="TreeGrafter"/>
</dbReference>
<feature type="compositionally biased region" description="Acidic residues" evidence="7">
    <location>
        <begin position="397"/>
        <end position="406"/>
    </location>
</feature>
<feature type="compositionally biased region" description="Low complexity" evidence="7">
    <location>
        <begin position="1"/>
        <end position="18"/>
    </location>
</feature>
<feature type="coiled-coil region" evidence="6">
    <location>
        <begin position="661"/>
        <end position="714"/>
    </location>
</feature>
<comment type="caution">
    <text evidence="9">The sequence shown here is derived from an EMBL/GenBank/DDBJ whole genome shotgun (WGS) entry which is preliminary data.</text>
</comment>